<dbReference type="RefSeq" id="WP_141517523.1">
    <property type="nucleotide sequence ID" value="NZ_VICE01000040.1"/>
</dbReference>
<accession>A0A508AHR4</accession>
<dbReference type="OrthoDB" id="5573309at2"/>
<dbReference type="AlphaFoldDB" id="A0A508AHR4"/>
<sequence>MPQDLLDITLSDEQIAAADAAFEQLVRALPGLTALTPEEHQEMRAAAANAGTRELRALAAMEPPAGGDAGLDALRRDMQAYDRLHSVFERVHALRAMLDDTIAALGGRMARSALSARAAGDRGPDSDPSGGR</sequence>
<dbReference type="EMBL" id="VICE01000040">
    <property type="protein sequence ID" value="TQD49710.1"/>
    <property type="molecule type" value="Genomic_DNA"/>
</dbReference>
<dbReference type="Proteomes" id="UP000318212">
    <property type="component" value="Unassembled WGS sequence"/>
</dbReference>
<gene>
    <name evidence="2" type="ORF">FKV25_04095</name>
</gene>
<evidence type="ECO:0000313" key="2">
    <source>
        <dbReference type="EMBL" id="TQD49710.1"/>
    </source>
</evidence>
<name>A0A508AHR4_9GAMM</name>
<organism evidence="2 3">
    <name type="scientific">Marilutibacter aestuarii</name>
    <dbReference type="NCBI Taxonomy" id="1706195"/>
    <lineage>
        <taxon>Bacteria</taxon>
        <taxon>Pseudomonadati</taxon>
        <taxon>Pseudomonadota</taxon>
        <taxon>Gammaproteobacteria</taxon>
        <taxon>Lysobacterales</taxon>
        <taxon>Lysobacteraceae</taxon>
        <taxon>Marilutibacter</taxon>
    </lineage>
</organism>
<keyword evidence="3" id="KW-1185">Reference proteome</keyword>
<evidence type="ECO:0000256" key="1">
    <source>
        <dbReference type="SAM" id="MobiDB-lite"/>
    </source>
</evidence>
<comment type="caution">
    <text evidence="2">The sequence shown here is derived from an EMBL/GenBank/DDBJ whole genome shotgun (WGS) entry which is preliminary data.</text>
</comment>
<proteinExistence type="predicted"/>
<reference evidence="2 3" key="1">
    <citation type="submission" date="2019-06" db="EMBL/GenBank/DDBJ databases">
        <title>Lysobacter alkalisoli sp. nov. isolated from saline soil.</title>
        <authorList>
            <person name="Sun J.-Q."/>
            <person name="Xu L."/>
        </authorList>
    </citation>
    <scope>NUCLEOTIDE SEQUENCE [LARGE SCALE GENOMIC DNA]</scope>
    <source>
        <strain evidence="2 3">JCM 31130</strain>
    </source>
</reference>
<evidence type="ECO:0000313" key="3">
    <source>
        <dbReference type="Proteomes" id="UP000318212"/>
    </source>
</evidence>
<protein>
    <submittedName>
        <fullName evidence="2">Uncharacterized protein</fullName>
    </submittedName>
</protein>
<feature type="region of interest" description="Disordered" evidence="1">
    <location>
        <begin position="113"/>
        <end position="132"/>
    </location>
</feature>